<dbReference type="GeneID" id="6295433"/>
<dbReference type="Proteomes" id="UP000011274">
    <property type="component" value="Segment"/>
</dbReference>
<evidence type="ECO:0000256" key="1">
    <source>
        <dbReference type="SAM" id="MobiDB-lite"/>
    </source>
</evidence>
<dbReference type="EMBL" id="EU522111">
    <property type="protein sequence ID" value="ACD03540.1"/>
    <property type="molecule type" value="Genomic_DNA"/>
</dbReference>
<evidence type="ECO:0000313" key="3">
    <source>
        <dbReference type="Proteomes" id="UP000011274"/>
    </source>
</evidence>
<keyword evidence="3" id="KW-1185">Reference proteome</keyword>
<protein>
    <submittedName>
        <fullName evidence="2">Uncharacterized protein</fullName>
    </submittedName>
</protein>
<name>B2YG58_MHVB</name>
<feature type="region of interest" description="Disordered" evidence="1">
    <location>
        <begin position="21"/>
        <end position="44"/>
    </location>
</feature>
<dbReference type="RefSeq" id="YP_001883409.1">
    <property type="nucleotide sequence ID" value="NC_010671.1"/>
</dbReference>
<evidence type="ECO:0000313" key="2">
    <source>
        <dbReference type="EMBL" id="ACD03540.1"/>
    </source>
</evidence>
<reference evidence="2 3" key="1">
    <citation type="journal article" date="2008" name="Virology">
        <title>Sequence analysis of a non-classified, non-occluded DNA virus that causes salivary gland hypertrophy of Musca domestica, MdSGHV.</title>
        <authorList>
            <person name="Garcia-Maruniak A."/>
            <person name="Maruniak J.E."/>
            <person name="Farmerie W."/>
            <person name="Boucias D.G."/>
        </authorList>
    </citation>
    <scope>NUCLEOTIDE SEQUENCE [LARGE SCALE GENOMIC DNA]</scope>
    <source>
        <strain evidence="3">Isolate Musca domestica/United States/Boucias/-</strain>
    </source>
</reference>
<accession>B2YG58</accession>
<organismHost>
    <name type="scientific">Musca domestica</name>
    <name type="common">House fly</name>
    <dbReference type="NCBI Taxonomy" id="7370"/>
</organismHost>
<proteinExistence type="predicted"/>
<sequence>MGGSQSDKNVQLCADRFKKRRSWRMTPLPPRRNPTHTGGDCAGGRQQTDLELRQQQIIYSSFVTSVAPFTHKMAKISVSPCAAVFNEGAGARGG</sequence>
<dbReference type="KEGG" id="vg:6295433"/>
<organism evidence="2 3">
    <name type="scientific">Musca hytrovirus</name>
    <name type="common">isolate Musca domestica/United States/Boucias/-</name>
    <name type="synonym">MHV</name>
    <dbReference type="NCBI Taxonomy" id="523909"/>
    <lineage>
        <taxon>Viruses</taxon>
        <taxon>Viruses incertae sedis</taxon>
        <taxon>Naldaviricetes</taxon>
        <taxon>Lefavirales</taxon>
        <taxon>Hytrosaviridae</taxon>
        <taxon>Muscavirus</taxon>
        <taxon>Muscavirus musdomesticae</taxon>
    </lineage>
</organism>
<gene>
    <name evidence="2" type="ORF">MdSGHV081</name>
</gene>